<evidence type="ECO:0000313" key="4">
    <source>
        <dbReference type="EMBL" id="KAJ3055142.1"/>
    </source>
</evidence>
<evidence type="ECO:0000256" key="2">
    <source>
        <dbReference type="SAM" id="Phobius"/>
    </source>
</evidence>
<evidence type="ECO:0000256" key="1">
    <source>
        <dbReference type="SAM" id="MobiDB-lite"/>
    </source>
</evidence>
<proteinExistence type="predicted"/>
<feature type="transmembrane region" description="Helical" evidence="2">
    <location>
        <begin position="233"/>
        <end position="252"/>
    </location>
</feature>
<keyword evidence="2" id="KW-1133">Transmembrane helix</keyword>
<feature type="compositionally biased region" description="Polar residues" evidence="1">
    <location>
        <begin position="65"/>
        <end position="74"/>
    </location>
</feature>
<name>A0AAD5SI96_9FUNG</name>
<keyword evidence="5" id="KW-1185">Reference proteome</keyword>
<keyword evidence="2" id="KW-0472">Membrane</keyword>
<gene>
    <name evidence="4" type="ORF">HK097_011379</name>
</gene>
<organism evidence="4 5">
    <name type="scientific">Rhizophlyctis rosea</name>
    <dbReference type="NCBI Taxonomy" id="64517"/>
    <lineage>
        <taxon>Eukaryota</taxon>
        <taxon>Fungi</taxon>
        <taxon>Fungi incertae sedis</taxon>
        <taxon>Chytridiomycota</taxon>
        <taxon>Chytridiomycota incertae sedis</taxon>
        <taxon>Chytridiomycetes</taxon>
        <taxon>Rhizophlyctidales</taxon>
        <taxon>Rhizophlyctidaceae</taxon>
        <taxon>Rhizophlyctis</taxon>
    </lineage>
</organism>
<feature type="region of interest" description="Disordered" evidence="1">
    <location>
        <begin position="44"/>
        <end position="80"/>
    </location>
</feature>
<feature type="compositionally biased region" description="Low complexity" evidence="1">
    <location>
        <begin position="44"/>
        <end position="64"/>
    </location>
</feature>
<evidence type="ECO:0000256" key="3">
    <source>
        <dbReference type="SAM" id="SignalP"/>
    </source>
</evidence>
<reference evidence="4" key="1">
    <citation type="submission" date="2020-05" db="EMBL/GenBank/DDBJ databases">
        <title>Phylogenomic resolution of chytrid fungi.</title>
        <authorList>
            <person name="Stajich J.E."/>
            <person name="Amses K."/>
            <person name="Simmons R."/>
            <person name="Seto K."/>
            <person name="Myers J."/>
            <person name="Bonds A."/>
            <person name="Quandt C.A."/>
            <person name="Barry K."/>
            <person name="Liu P."/>
            <person name="Grigoriev I."/>
            <person name="Longcore J.E."/>
            <person name="James T.Y."/>
        </authorList>
    </citation>
    <scope>NUCLEOTIDE SEQUENCE</scope>
    <source>
        <strain evidence="4">JEL0318</strain>
    </source>
</reference>
<evidence type="ECO:0000313" key="5">
    <source>
        <dbReference type="Proteomes" id="UP001212841"/>
    </source>
</evidence>
<dbReference type="EMBL" id="JADGJD010000093">
    <property type="protein sequence ID" value="KAJ3055142.1"/>
    <property type="molecule type" value="Genomic_DNA"/>
</dbReference>
<dbReference type="Proteomes" id="UP001212841">
    <property type="component" value="Unassembled WGS sequence"/>
</dbReference>
<protein>
    <submittedName>
        <fullName evidence="4">Uncharacterized protein</fullName>
    </submittedName>
</protein>
<keyword evidence="3" id="KW-0732">Signal</keyword>
<comment type="caution">
    <text evidence="4">The sequence shown here is derived from an EMBL/GenBank/DDBJ whole genome shotgun (WGS) entry which is preliminary data.</text>
</comment>
<feature type="signal peptide" evidence="3">
    <location>
        <begin position="1"/>
        <end position="34"/>
    </location>
</feature>
<accession>A0AAD5SI96</accession>
<sequence length="253" mass="26757">MRSSPSLWASSTPFGFLFSILLLLVVLTSNPILAQTPTTTIRANTTTAAPPAGNGTATNTTVTPSRNGTATTSPRPLPTCGPNPGQFVVESPRSSAVVSVGAPINITWSYSKLTNLDIFPREKISVFWQNADGDNPRMDGWKLAGETNNTATRWFIWTVPQAVDGNYQVRLVADGLDLQQASGQGQCTPDGFPIASSSGKFRINNNLPLPTFADTLGPSSGVFGRWEMSGERVLAVGLAVGAGLLGTVMTLFL</sequence>
<feature type="chain" id="PRO_5041928661" evidence="3">
    <location>
        <begin position="35"/>
        <end position="253"/>
    </location>
</feature>
<keyword evidence="2" id="KW-0812">Transmembrane</keyword>
<dbReference type="AlphaFoldDB" id="A0AAD5SI96"/>